<keyword evidence="2" id="KW-0645">Protease</keyword>
<gene>
    <name evidence="10" type="ORF">Ddye_022034</name>
</gene>
<dbReference type="PANTHER" id="PTHR12411">
    <property type="entry name" value="CYSTEINE PROTEASE FAMILY C1-RELATED"/>
    <property type="match status" value="1"/>
</dbReference>
<dbReference type="Pfam" id="PF00112">
    <property type="entry name" value="Peptidase_C1"/>
    <property type="match status" value="1"/>
</dbReference>
<keyword evidence="3 7" id="KW-0732">Signal</keyword>
<evidence type="ECO:0000259" key="9">
    <source>
        <dbReference type="SMART" id="SM00848"/>
    </source>
</evidence>
<evidence type="ECO:0000259" key="8">
    <source>
        <dbReference type="SMART" id="SM00645"/>
    </source>
</evidence>
<dbReference type="Gene3D" id="3.90.70.10">
    <property type="entry name" value="Cysteine proteinases"/>
    <property type="match status" value="1"/>
</dbReference>
<feature type="domain" description="Peptidase C1A papain C-terminal" evidence="8">
    <location>
        <begin position="127"/>
        <end position="341"/>
    </location>
</feature>
<evidence type="ECO:0000256" key="1">
    <source>
        <dbReference type="ARBA" id="ARBA00008455"/>
    </source>
</evidence>
<evidence type="ECO:0000256" key="3">
    <source>
        <dbReference type="ARBA" id="ARBA00022729"/>
    </source>
</evidence>
<evidence type="ECO:0000313" key="10">
    <source>
        <dbReference type="EMBL" id="KAK2646839.1"/>
    </source>
</evidence>
<evidence type="ECO:0000256" key="4">
    <source>
        <dbReference type="ARBA" id="ARBA00022801"/>
    </source>
</evidence>
<evidence type="ECO:0000256" key="7">
    <source>
        <dbReference type="SAM" id="SignalP"/>
    </source>
</evidence>
<name>A0AAD9U2T3_9ROSI</name>
<dbReference type="EMBL" id="JANJYI010000006">
    <property type="protein sequence ID" value="KAK2646839.1"/>
    <property type="molecule type" value="Genomic_DNA"/>
</dbReference>
<evidence type="ECO:0000256" key="6">
    <source>
        <dbReference type="ARBA" id="ARBA00023157"/>
    </source>
</evidence>
<dbReference type="PROSITE" id="PS00640">
    <property type="entry name" value="THIOL_PROTEASE_ASN"/>
    <property type="match status" value="1"/>
</dbReference>
<keyword evidence="11" id="KW-1185">Reference proteome</keyword>
<dbReference type="SMART" id="SM00645">
    <property type="entry name" value="Pept_C1"/>
    <property type="match status" value="1"/>
</dbReference>
<reference evidence="10" key="1">
    <citation type="journal article" date="2023" name="Plant J.">
        <title>Genome sequences and population genomics provide insights into the demographic history, inbreeding, and mutation load of two 'living fossil' tree species of Dipteronia.</title>
        <authorList>
            <person name="Feng Y."/>
            <person name="Comes H.P."/>
            <person name="Chen J."/>
            <person name="Zhu S."/>
            <person name="Lu R."/>
            <person name="Zhang X."/>
            <person name="Li P."/>
            <person name="Qiu J."/>
            <person name="Olsen K.M."/>
            <person name="Qiu Y."/>
        </authorList>
    </citation>
    <scope>NUCLEOTIDE SEQUENCE</scope>
    <source>
        <strain evidence="10">KIB01</strain>
    </source>
</reference>
<dbReference type="InterPro" id="IPR013201">
    <property type="entry name" value="Prot_inhib_I29"/>
</dbReference>
<dbReference type="Pfam" id="PF08246">
    <property type="entry name" value="Inhibitor_I29"/>
    <property type="match status" value="1"/>
</dbReference>
<dbReference type="SMART" id="SM00848">
    <property type="entry name" value="Inhibitor_I29"/>
    <property type="match status" value="1"/>
</dbReference>
<accession>A0AAD9U2T3</accession>
<dbReference type="InterPro" id="IPR000169">
    <property type="entry name" value="Pept_cys_AS"/>
</dbReference>
<keyword evidence="6" id="KW-1015">Disulfide bond</keyword>
<keyword evidence="5" id="KW-0788">Thiol protease</keyword>
<protein>
    <submittedName>
        <fullName evidence="10">Uncharacterized protein</fullName>
    </submittedName>
</protein>
<dbReference type="AlphaFoldDB" id="A0AAD9U2T3"/>
<dbReference type="Proteomes" id="UP001280121">
    <property type="component" value="Unassembled WGS sequence"/>
</dbReference>
<sequence length="342" mass="38013">MALTQEKAFVIPLLMILVTLASDQAVSRLLDVASISQKHEEWMARHGRNYLDSAEKDARFQIFKENYENIEKFNNAGNNTYKLRINKFSDLTTEEFLASHTGFKMPPNPRVSKTAPYSNQNLTDDEVPESFDWRDQGAVSNIKDQRSCGCCWAFSAVAAIEGALKIKNGQMPDLSEQQLVNCDTSNHGCRGGYMDNAFQYIIENGGVAAESSYPYEGRDGDCDQQKATETAAQITSYTDVTSSNEHELKIAVHQQPVSIAISVGQEFKDYGGGIFDGNCGDRLNHAVTLVGYGQIEDGTKYWLIKNSWGTDWGENGYMRILRESSGPQGHCQLAVNPSYPIV</sequence>
<comment type="caution">
    <text evidence="10">The sequence shown here is derived from an EMBL/GenBank/DDBJ whole genome shotgun (WGS) entry which is preliminary data.</text>
</comment>
<dbReference type="GO" id="GO:0006508">
    <property type="term" value="P:proteolysis"/>
    <property type="evidence" value="ECO:0007669"/>
    <property type="project" value="UniProtKB-KW"/>
</dbReference>
<organism evidence="10 11">
    <name type="scientific">Dipteronia dyeriana</name>
    <dbReference type="NCBI Taxonomy" id="168575"/>
    <lineage>
        <taxon>Eukaryota</taxon>
        <taxon>Viridiplantae</taxon>
        <taxon>Streptophyta</taxon>
        <taxon>Embryophyta</taxon>
        <taxon>Tracheophyta</taxon>
        <taxon>Spermatophyta</taxon>
        <taxon>Magnoliopsida</taxon>
        <taxon>eudicotyledons</taxon>
        <taxon>Gunneridae</taxon>
        <taxon>Pentapetalae</taxon>
        <taxon>rosids</taxon>
        <taxon>malvids</taxon>
        <taxon>Sapindales</taxon>
        <taxon>Sapindaceae</taxon>
        <taxon>Hippocastanoideae</taxon>
        <taxon>Acereae</taxon>
        <taxon>Dipteronia</taxon>
    </lineage>
</organism>
<evidence type="ECO:0000256" key="5">
    <source>
        <dbReference type="ARBA" id="ARBA00022807"/>
    </source>
</evidence>
<dbReference type="InterPro" id="IPR000668">
    <property type="entry name" value="Peptidase_C1A_C"/>
</dbReference>
<dbReference type="InterPro" id="IPR025661">
    <property type="entry name" value="Pept_asp_AS"/>
</dbReference>
<keyword evidence="4" id="KW-0378">Hydrolase</keyword>
<dbReference type="InterPro" id="IPR025660">
    <property type="entry name" value="Pept_his_AS"/>
</dbReference>
<dbReference type="SUPFAM" id="SSF54001">
    <property type="entry name" value="Cysteine proteinases"/>
    <property type="match status" value="1"/>
</dbReference>
<feature type="chain" id="PRO_5042004969" evidence="7">
    <location>
        <begin position="22"/>
        <end position="342"/>
    </location>
</feature>
<dbReference type="InterPro" id="IPR013128">
    <property type="entry name" value="Peptidase_C1A"/>
</dbReference>
<dbReference type="FunFam" id="3.90.70.10:FF:000067">
    <property type="entry name" value="Senescence-specific cysteine protease"/>
    <property type="match status" value="1"/>
</dbReference>
<dbReference type="InterPro" id="IPR038765">
    <property type="entry name" value="Papain-like_cys_pep_sf"/>
</dbReference>
<dbReference type="PROSITE" id="PS00139">
    <property type="entry name" value="THIOL_PROTEASE_CYS"/>
    <property type="match status" value="1"/>
</dbReference>
<comment type="similarity">
    <text evidence="1">Belongs to the peptidase C1 family.</text>
</comment>
<evidence type="ECO:0000256" key="2">
    <source>
        <dbReference type="ARBA" id="ARBA00022670"/>
    </source>
</evidence>
<dbReference type="PROSITE" id="PS00639">
    <property type="entry name" value="THIOL_PROTEASE_HIS"/>
    <property type="match status" value="1"/>
</dbReference>
<dbReference type="CDD" id="cd02248">
    <property type="entry name" value="Peptidase_C1A"/>
    <property type="match status" value="1"/>
</dbReference>
<dbReference type="InterPro" id="IPR039417">
    <property type="entry name" value="Peptidase_C1A_papain-like"/>
</dbReference>
<evidence type="ECO:0000313" key="11">
    <source>
        <dbReference type="Proteomes" id="UP001280121"/>
    </source>
</evidence>
<dbReference type="GO" id="GO:0008234">
    <property type="term" value="F:cysteine-type peptidase activity"/>
    <property type="evidence" value="ECO:0007669"/>
    <property type="project" value="UniProtKB-KW"/>
</dbReference>
<dbReference type="PRINTS" id="PR00705">
    <property type="entry name" value="PAPAIN"/>
</dbReference>
<feature type="signal peptide" evidence="7">
    <location>
        <begin position="1"/>
        <end position="21"/>
    </location>
</feature>
<proteinExistence type="inferred from homology"/>
<feature type="domain" description="Cathepsin propeptide inhibitor" evidence="9">
    <location>
        <begin position="39"/>
        <end position="96"/>
    </location>
</feature>